<name>A0ABW7SY56_9ACTN</name>
<dbReference type="Proteomes" id="UP001611162">
    <property type="component" value="Unassembled WGS sequence"/>
</dbReference>
<dbReference type="EMBL" id="JBIRRB010000001">
    <property type="protein sequence ID" value="MFI0909371.1"/>
    <property type="molecule type" value="Genomic_DNA"/>
</dbReference>
<evidence type="ECO:0000313" key="2">
    <source>
        <dbReference type="Proteomes" id="UP001611162"/>
    </source>
</evidence>
<dbReference type="RefSeq" id="WP_397611960.1">
    <property type="nucleotide sequence ID" value="NZ_JBIRRB010000001.1"/>
</dbReference>
<sequence length="53" mass="5429">MLLSAEAEQLLAAFLGCGVHSVCWPAAQAREQLASLVGGEAEDAPASFQVTPS</sequence>
<evidence type="ECO:0000313" key="1">
    <source>
        <dbReference type="EMBL" id="MFI0909371.1"/>
    </source>
</evidence>
<keyword evidence="2" id="KW-1185">Reference proteome</keyword>
<proteinExistence type="predicted"/>
<protein>
    <submittedName>
        <fullName evidence="1">Uncharacterized protein</fullName>
    </submittedName>
</protein>
<gene>
    <name evidence="1" type="ORF">ACH4TF_02825</name>
</gene>
<comment type="caution">
    <text evidence="1">The sequence shown here is derived from an EMBL/GenBank/DDBJ whole genome shotgun (WGS) entry which is preliminary data.</text>
</comment>
<accession>A0ABW7SY56</accession>
<reference evidence="1 2" key="1">
    <citation type="submission" date="2024-10" db="EMBL/GenBank/DDBJ databases">
        <title>The Natural Products Discovery Center: Release of the First 8490 Sequenced Strains for Exploring Actinobacteria Biosynthetic Diversity.</title>
        <authorList>
            <person name="Kalkreuter E."/>
            <person name="Kautsar S.A."/>
            <person name="Yang D."/>
            <person name="Bader C.D."/>
            <person name="Teijaro C.N."/>
            <person name="Fluegel L."/>
            <person name="Davis C.M."/>
            <person name="Simpson J.R."/>
            <person name="Lauterbach L."/>
            <person name="Steele A.D."/>
            <person name="Gui C."/>
            <person name="Meng S."/>
            <person name="Li G."/>
            <person name="Viehrig K."/>
            <person name="Ye F."/>
            <person name="Su P."/>
            <person name="Kiefer A.F."/>
            <person name="Nichols A."/>
            <person name="Cepeda A.J."/>
            <person name="Yan W."/>
            <person name="Fan B."/>
            <person name="Jiang Y."/>
            <person name="Adhikari A."/>
            <person name="Zheng C.-J."/>
            <person name="Schuster L."/>
            <person name="Cowan T.M."/>
            <person name="Smanski M.J."/>
            <person name="Chevrette M.G."/>
            <person name="De Carvalho L.P.S."/>
            <person name="Shen B."/>
        </authorList>
    </citation>
    <scope>NUCLEOTIDE SEQUENCE [LARGE SCALE GENOMIC DNA]</scope>
    <source>
        <strain evidence="1 2">NPDC020979</strain>
    </source>
</reference>
<organism evidence="1 2">
    <name type="scientific">Streptomyces abikoensis</name>
    <dbReference type="NCBI Taxonomy" id="97398"/>
    <lineage>
        <taxon>Bacteria</taxon>
        <taxon>Bacillati</taxon>
        <taxon>Actinomycetota</taxon>
        <taxon>Actinomycetes</taxon>
        <taxon>Kitasatosporales</taxon>
        <taxon>Streptomycetaceae</taxon>
        <taxon>Streptomyces</taxon>
    </lineage>
</organism>